<reference evidence="2 3" key="1">
    <citation type="journal article" date="2013" name="Genome Announc.">
        <title>Genome Sequence of Sporolactobacillus laevolacticus DSM442, an Efficient Polymer-Grade D-Lactate Producer from Agricultural Waste Cottonseed as a Nitrogen Source.</title>
        <authorList>
            <person name="Wang H."/>
            <person name="Wang L."/>
            <person name="Ju J."/>
            <person name="Yu B."/>
            <person name="Ma Y."/>
        </authorList>
    </citation>
    <scope>NUCLEOTIDE SEQUENCE [LARGE SCALE GENOMIC DNA]</scope>
    <source>
        <strain evidence="2 3">DSM 442</strain>
    </source>
</reference>
<protein>
    <recommendedName>
        <fullName evidence="1">DUF4097 domain-containing protein</fullName>
    </recommendedName>
</protein>
<dbReference type="Pfam" id="PF13349">
    <property type="entry name" value="DUF4097"/>
    <property type="match status" value="1"/>
</dbReference>
<dbReference type="PANTHER" id="PTHR34094">
    <property type="match status" value="1"/>
</dbReference>
<dbReference type="InterPro" id="IPR025164">
    <property type="entry name" value="Toastrack_DUF4097"/>
</dbReference>
<organism evidence="2 3">
    <name type="scientific">Sporolactobacillus laevolacticus DSM 442</name>
    <dbReference type="NCBI Taxonomy" id="1395513"/>
    <lineage>
        <taxon>Bacteria</taxon>
        <taxon>Bacillati</taxon>
        <taxon>Bacillota</taxon>
        <taxon>Bacilli</taxon>
        <taxon>Bacillales</taxon>
        <taxon>Sporolactobacillaceae</taxon>
        <taxon>Sporolactobacillus</taxon>
    </lineage>
</organism>
<evidence type="ECO:0000313" key="3">
    <source>
        <dbReference type="Proteomes" id="UP000018296"/>
    </source>
</evidence>
<dbReference type="PANTHER" id="PTHR34094:SF1">
    <property type="entry name" value="PROTEIN FAM185A"/>
    <property type="match status" value="1"/>
</dbReference>
<feature type="domain" description="DUF4097" evidence="1">
    <location>
        <begin position="14"/>
        <end position="285"/>
    </location>
</feature>
<keyword evidence="3" id="KW-1185">Reference proteome</keyword>
<comment type="caution">
    <text evidence="2">The sequence shown here is derived from an EMBL/GenBank/DDBJ whole genome shotgun (WGS) entry which is preliminary data.</text>
</comment>
<evidence type="ECO:0000313" key="2">
    <source>
        <dbReference type="EMBL" id="EST11451.1"/>
    </source>
</evidence>
<dbReference type="EMBL" id="AWTC01000011">
    <property type="protein sequence ID" value="EST11451.1"/>
    <property type="molecule type" value="Genomic_DNA"/>
</dbReference>
<dbReference type="AlphaFoldDB" id="V6IXP3"/>
<proteinExistence type="predicted"/>
<name>V6IXP3_9BACL</name>
<evidence type="ECO:0000259" key="1">
    <source>
        <dbReference type="Pfam" id="PF13349"/>
    </source>
</evidence>
<dbReference type="RefSeq" id="WP_023510615.1">
    <property type="nucleotide sequence ID" value="NZ_AWTC01000011.1"/>
</dbReference>
<dbReference type="OrthoDB" id="2380881at2"/>
<dbReference type="PATRIC" id="fig|1395513.3.peg.2401"/>
<gene>
    <name evidence="2" type="ORF">P343_11860</name>
</gene>
<dbReference type="eggNOG" id="COG3595">
    <property type="taxonomic scope" value="Bacteria"/>
</dbReference>
<sequence>MQIIMEKTFDMDGINRIVVNTSSADVELIQTEEVILKAQVWAGEMDEQNPPVELEMNKKGESLEVRILRNRQGWLSRIKSLSFSGVKVVFELPTRLYDQIIVSGQSSDLSARELLANKISLSCHSGDIELEACVAKQELNSETTSGDVKIQGALVKGKMTAHAASGDITLNQLTSEELMIRTHSGDINVSDYRGSLNAQASSGDIELRNDKLAGDLTIESSSGDVRVSFQEEPDSFTLDYHGSSGDGDVQVKGLLYEEKSEHRIVGKKEDGKYRVKVRTSSGDFVLR</sequence>
<dbReference type="Proteomes" id="UP000018296">
    <property type="component" value="Unassembled WGS sequence"/>
</dbReference>
<accession>V6IXP3</accession>
<dbReference type="Gene3D" id="2.160.20.120">
    <property type="match status" value="1"/>
</dbReference>
<dbReference type="STRING" id="1395513.P343_11860"/>